<evidence type="ECO:0000313" key="4">
    <source>
        <dbReference type="EMBL" id="KGA13919.1"/>
    </source>
</evidence>
<dbReference type="GO" id="GO:0000155">
    <property type="term" value="F:phosphorelay sensor kinase activity"/>
    <property type="evidence" value="ECO:0007669"/>
    <property type="project" value="InterPro"/>
</dbReference>
<reference evidence="4" key="1">
    <citation type="submission" date="2014-06" db="EMBL/GenBank/DDBJ databases">
        <title>Key roles for freshwater Actinobacteria revealed by deep metagenomic sequencing.</title>
        <authorList>
            <person name="Ghai R."/>
            <person name="Mizuno C.M."/>
            <person name="Picazo A."/>
            <person name="Camacho A."/>
            <person name="Rodriguez-Valera F."/>
        </authorList>
    </citation>
    <scope>NUCLEOTIDE SEQUENCE</scope>
</reference>
<dbReference type="GO" id="GO:0046983">
    <property type="term" value="F:protein dimerization activity"/>
    <property type="evidence" value="ECO:0007669"/>
    <property type="project" value="InterPro"/>
</dbReference>
<dbReference type="SUPFAM" id="SSF55781">
    <property type="entry name" value="GAF domain-like"/>
    <property type="match status" value="1"/>
</dbReference>
<dbReference type="Gene3D" id="3.30.450.40">
    <property type="match status" value="1"/>
</dbReference>
<proteinExistence type="predicted"/>
<dbReference type="Pfam" id="PF02518">
    <property type="entry name" value="HATPase_c"/>
    <property type="match status" value="1"/>
</dbReference>
<dbReference type="InterPro" id="IPR011712">
    <property type="entry name" value="Sig_transdc_His_kin_sub3_dim/P"/>
</dbReference>
<evidence type="ECO:0000259" key="3">
    <source>
        <dbReference type="SMART" id="SM00065"/>
    </source>
</evidence>
<dbReference type="InterPro" id="IPR003018">
    <property type="entry name" value="GAF"/>
</dbReference>
<sequence>MVVSRLSALSDAVIDVAKGEDLRESLRRLIENAVIISEATYGALGTISSDGALETFTYVGLSEESADEIERFPEGKGLLGHLLKHPTPLRLASIKSSAESVGFPDGHPAMNSFLGVPIRIRDEVYGSLYLTEKKGGLEFTEEDEQLVTVLASAAGIAIDSARGQAAQNQNVVLAERDRIGRDLHDLVIQRLFATGLSLQAVAKNELVPMRDLTIIQETIDNLDLTVQQIRNTIFELQIPGPTAGLRGRIQEEIAIFQGKNAIHISCEFQGPIDASVHGALSEHTIAVVRELLTNAMKHAGCRHIDVIISSSEGQLDVQISDDGIGYIEGRRKSGLLNLEDRAKECNGTFSITKKEPLGTRALWVARY</sequence>
<dbReference type="CDD" id="cd16917">
    <property type="entry name" value="HATPase_UhpB-NarQ-NarX-like"/>
    <property type="match status" value="1"/>
</dbReference>
<dbReference type="PANTHER" id="PTHR24421:SF56">
    <property type="entry name" value="OXYGEN SENSOR HISTIDINE KINASE RESPONSE REGULATOR DOST"/>
    <property type="match status" value="1"/>
</dbReference>
<dbReference type="Pfam" id="PF13185">
    <property type="entry name" value="GAF_2"/>
    <property type="match status" value="1"/>
</dbReference>
<dbReference type="Gene3D" id="3.30.565.10">
    <property type="entry name" value="Histidine kinase-like ATPase, C-terminal domain"/>
    <property type="match status" value="1"/>
</dbReference>
<feature type="domain" description="GAF" evidence="3">
    <location>
        <begin position="21"/>
        <end position="168"/>
    </location>
</feature>
<dbReference type="InterPro" id="IPR036890">
    <property type="entry name" value="HATPase_C_sf"/>
</dbReference>
<dbReference type="PANTHER" id="PTHR24421">
    <property type="entry name" value="NITRATE/NITRITE SENSOR PROTEIN NARX-RELATED"/>
    <property type="match status" value="1"/>
</dbReference>
<keyword evidence="1" id="KW-0808">Transferase</keyword>
<dbReference type="InterPro" id="IPR050482">
    <property type="entry name" value="Sensor_HK_TwoCompSys"/>
</dbReference>
<evidence type="ECO:0000256" key="1">
    <source>
        <dbReference type="ARBA" id="ARBA00022679"/>
    </source>
</evidence>
<gene>
    <name evidence="4" type="ORF">GM51_18545</name>
</gene>
<dbReference type="SUPFAM" id="SSF55874">
    <property type="entry name" value="ATPase domain of HSP90 chaperone/DNA topoisomerase II/histidine kinase"/>
    <property type="match status" value="1"/>
</dbReference>
<evidence type="ECO:0000256" key="2">
    <source>
        <dbReference type="ARBA" id="ARBA00022777"/>
    </source>
</evidence>
<dbReference type="AlphaFoldDB" id="A0A094PW34"/>
<dbReference type="Pfam" id="PF07730">
    <property type="entry name" value="HisKA_3"/>
    <property type="match status" value="1"/>
</dbReference>
<protein>
    <recommendedName>
        <fullName evidence="3">GAF domain-containing protein</fullName>
    </recommendedName>
</protein>
<dbReference type="SMART" id="SM00065">
    <property type="entry name" value="GAF"/>
    <property type="match status" value="1"/>
</dbReference>
<accession>A0A094PW34</accession>
<dbReference type="GO" id="GO:0016020">
    <property type="term" value="C:membrane"/>
    <property type="evidence" value="ECO:0007669"/>
    <property type="project" value="InterPro"/>
</dbReference>
<dbReference type="Gene3D" id="1.20.5.1930">
    <property type="match status" value="1"/>
</dbReference>
<keyword evidence="2" id="KW-0418">Kinase</keyword>
<organism evidence="4">
    <name type="scientific">freshwater metagenome</name>
    <dbReference type="NCBI Taxonomy" id="449393"/>
    <lineage>
        <taxon>unclassified sequences</taxon>
        <taxon>metagenomes</taxon>
        <taxon>ecological metagenomes</taxon>
    </lineage>
</organism>
<dbReference type="InterPro" id="IPR029016">
    <property type="entry name" value="GAF-like_dom_sf"/>
</dbReference>
<dbReference type="EMBL" id="JNSL01000167">
    <property type="protein sequence ID" value="KGA13919.1"/>
    <property type="molecule type" value="Genomic_DNA"/>
</dbReference>
<dbReference type="InterPro" id="IPR003594">
    <property type="entry name" value="HATPase_dom"/>
</dbReference>
<comment type="caution">
    <text evidence="4">The sequence shown here is derived from an EMBL/GenBank/DDBJ whole genome shotgun (WGS) entry which is preliminary data.</text>
</comment>
<name>A0A094PW34_9ZZZZ</name>